<dbReference type="AlphaFoldDB" id="A0A7W9PDN1"/>
<dbReference type="PANTHER" id="PTHR38011">
    <property type="entry name" value="DIHYDROFOLATE REDUCTASE FAMILY PROTEIN (AFU_ORTHOLOGUE AFUA_8G06820)"/>
    <property type="match status" value="1"/>
</dbReference>
<dbReference type="EC" id="1.1.1.193" evidence="5"/>
<comment type="pathway">
    <text evidence="1">Cofactor biosynthesis; riboflavin biosynthesis.</text>
</comment>
<evidence type="ECO:0000313" key="6">
    <source>
        <dbReference type="Proteomes" id="UP000540412"/>
    </source>
</evidence>
<reference evidence="5 6" key="1">
    <citation type="submission" date="2020-08" db="EMBL/GenBank/DDBJ databases">
        <title>Sequencing the genomes of 1000 actinobacteria strains.</title>
        <authorList>
            <person name="Klenk H.-P."/>
        </authorList>
    </citation>
    <scope>NUCLEOTIDE SEQUENCE [LARGE SCALE GENOMIC DNA]</scope>
    <source>
        <strain evidence="5 6">DSM 43582</strain>
    </source>
</reference>
<gene>
    <name evidence="5" type="ORF">BJY24_002620</name>
</gene>
<keyword evidence="3 5" id="KW-0560">Oxidoreductase</keyword>
<comment type="caution">
    <text evidence="5">The sequence shown here is derived from an EMBL/GenBank/DDBJ whole genome shotgun (WGS) entry which is preliminary data.</text>
</comment>
<keyword evidence="6" id="KW-1185">Reference proteome</keyword>
<organism evidence="5 6">
    <name type="scientific">Nocardia transvalensis</name>
    <dbReference type="NCBI Taxonomy" id="37333"/>
    <lineage>
        <taxon>Bacteria</taxon>
        <taxon>Bacillati</taxon>
        <taxon>Actinomycetota</taxon>
        <taxon>Actinomycetes</taxon>
        <taxon>Mycobacteriales</taxon>
        <taxon>Nocardiaceae</taxon>
        <taxon>Nocardia</taxon>
    </lineage>
</organism>
<dbReference type="RefSeq" id="WP_040744270.1">
    <property type="nucleotide sequence ID" value="NZ_JACHIT010000001.1"/>
</dbReference>
<evidence type="ECO:0000313" key="5">
    <source>
        <dbReference type="EMBL" id="MBB5913753.1"/>
    </source>
</evidence>
<evidence type="ECO:0000259" key="4">
    <source>
        <dbReference type="Pfam" id="PF01872"/>
    </source>
</evidence>
<dbReference type="InterPro" id="IPR024072">
    <property type="entry name" value="DHFR-like_dom_sf"/>
</dbReference>
<dbReference type="Pfam" id="PF01872">
    <property type="entry name" value="RibD_C"/>
    <property type="match status" value="1"/>
</dbReference>
<evidence type="ECO:0000256" key="2">
    <source>
        <dbReference type="ARBA" id="ARBA00022857"/>
    </source>
</evidence>
<keyword evidence="2" id="KW-0521">NADP</keyword>
<dbReference type="GO" id="GO:0008703">
    <property type="term" value="F:5-amino-6-(5-phosphoribosylamino)uracil reductase activity"/>
    <property type="evidence" value="ECO:0007669"/>
    <property type="project" value="UniProtKB-EC"/>
</dbReference>
<sequence length="234" mass="25011">MRPYVLLSAAVSVDGYLDDASPERLLLSNPEDFDRVDAVRADSDAVLAGAETLRRDNPRLLVRDDARRARRVSAGKPEHPLKVTLTGSGDLDPGLRFFHTGGEKVVYTTDSGVARLGDRLAGLADVVSLGGTVDFPALLDDLGRRGVHRLMVEGGGHIHTAFLAGGLADELLLAVAPVLVGASGAPRFLRPADFPGGSRRRMGLADVGRVGDVALLRYLPRQTDEGPHEREKPQ</sequence>
<evidence type="ECO:0000256" key="1">
    <source>
        <dbReference type="ARBA" id="ARBA00005104"/>
    </source>
</evidence>
<protein>
    <submittedName>
        <fullName evidence="5">5-amino-6-(5-phosphoribosylamino)uracil reductase</fullName>
        <ecNumber evidence="5">1.1.1.193</ecNumber>
    </submittedName>
</protein>
<dbReference type="PANTHER" id="PTHR38011:SF7">
    <property type="entry name" value="2,5-DIAMINO-6-RIBOSYLAMINO-4(3H)-PYRIMIDINONE 5'-PHOSPHATE REDUCTASE"/>
    <property type="match status" value="1"/>
</dbReference>
<dbReference type="InterPro" id="IPR002734">
    <property type="entry name" value="RibDG_C"/>
</dbReference>
<accession>A0A7W9PDN1</accession>
<proteinExistence type="predicted"/>
<dbReference type="EMBL" id="JACHIT010000001">
    <property type="protein sequence ID" value="MBB5913753.1"/>
    <property type="molecule type" value="Genomic_DNA"/>
</dbReference>
<dbReference type="Proteomes" id="UP000540412">
    <property type="component" value="Unassembled WGS sequence"/>
</dbReference>
<feature type="domain" description="Bacterial bifunctional deaminase-reductase C-terminal" evidence="4">
    <location>
        <begin position="3"/>
        <end position="207"/>
    </location>
</feature>
<name>A0A7W9PDN1_9NOCA</name>
<dbReference type="InterPro" id="IPR050765">
    <property type="entry name" value="Riboflavin_Biosynth_HTPR"/>
</dbReference>
<evidence type="ECO:0000256" key="3">
    <source>
        <dbReference type="ARBA" id="ARBA00023002"/>
    </source>
</evidence>
<dbReference type="SUPFAM" id="SSF53597">
    <property type="entry name" value="Dihydrofolate reductase-like"/>
    <property type="match status" value="1"/>
</dbReference>
<dbReference type="GO" id="GO:0009231">
    <property type="term" value="P:riboflavin biosynthetic process"/>
    <property type="evidence" value="ECO:0007669"/>
    <property type="project" value="InterPro"/>
</dbReference>
<dbReference type="Gene3D" id="3.40.430.10">
    <property type="entry name" value="Dihydrofolate Reductase, subunit A"/>
    <property type="match status" value="1"/>
</dbReference>